<dbReference type="EMBL" id="JAAAMJ010000025">
    <property type="protein sequence ID" value="NDV89039.1"/>
    <property type="molecule type" value="Genomic_DNA"/>
</dbReference>
<dbReference type="Gene3D" id="3.40.50.150">
    <property type="entry name" value="Vaccinia Virus protein VP39"/>
    <property type="match status" value="1"/>
</dbReference>
<evidence type="ECO:0000313" key="2">
    <source>
        <dbReference type="Proteomes" id="UP000476332"/>
    </source>
</evidence>
<evidence type="ECO:0000313" key="1">
    <source>
        <dbReference type="EMBL" id="NDV89039.1"/>
    </source>
</evidence>
<accession>A0A6L9MMF9</accession>
<dbReference type="GO" id="GO:0032259">
    <property type="term" value="P:methylation"/>
    <property type="evidence" value="ECO:0007669"/>
    <property type="project" value="UniProtKB-KW"/>
</dbReference>
<dbReference type="GO" id="GO:0008168">
    <property type="term" value="F:methyltransferase activity"/>
    <property type="evidence" value="ECO:0007669"/>
    <property type="project" value="UniProtKB-KW"/>
</dbReference>
<keyword evidence="2" id="KW-1185">Reference proteome</keyword>
<keyword evidence="1" id="KW-0808">Transferase</keyword>
<name>A0A6L9MMF9_9HYPH</name>
<dbReference type="InterPro" id="IPR029063">
    <property type="entry name" value="SAM-dependent_MTases_sf"/>
</dbReference>
<dbReference type="RefSeq" id="WP_163045889.1">
    <property type="nucleotide sequence ID" value="NZ_JAAAMJ010000025.1"/>
</dbReference>
<protein>
    <submittedName>
        <fullName evidence="1">Methyltransferase type 11</fullName>
    </submittedName>
</protein>
<organism evidence="1 2">
    <name type="scientific">Aurantimonas aggregata</name>
    <dbReference type="NCBI Taxonomy" id="2047720"/>
    <lineage>
        <taxon>Bacteria</taxon>
        <taxon>Pseudomonadati</taxon>
        <taxon>Pseudomonadota</taxon>
        <taxon>Alphaproteobacteria</taxon>
        <taxon>Hyphomicrobiales</taxon>
        <taxon>Aurantimonadaceae</taxon>
        <taxon>Aurantimonas</taxon>
    </lineage>
</organism>
<comment type="caution">
    <text evidence="1">The sequence shown here is derived from an EMBL/GenBank/DDBJ whole genome shotgun (WGS) entry which is preliminary data.</text>
</comment>
<sequence length="203" mass="23127">MAQISQATPARLEIGVGHKKRDPMAVGIDIIDTAAADIVGDALEVLRNLPSLSITSIQSFHVFEHLDDIPGVMHEVERILVTGGEMTVVVPHFSNPFYYSDPTHRNFFGLYTFSYYCHDQLFRRTVPTYSRQKGLSLVHVRLVFKSFPPRYIAFLIRKGFEVVFNACNWAKEIYEDSFSNVISCYEIKYVIRKVNGNENGSRS</sequence>
<keyword evidence="1" id="KW-0489">Methyltransferase</keyword>
<gene>
    <name evidence="1" type="ORF">GTW51_20385</name>
</gene>
<reference evidence="1 2" key="1">
    <citation type="submission" date="2020-01" db="EMBL/GenBank/DDBJ databases">
        <title>Genomes of bacteria type strains.</title>
        <authorList>
            <person name="Chen J."/>
            <person name="Zhu S."/>
            <person name="Chen J."/>
        </authorList>
    </citation>
    <scope>NUCLEOTIDE SEQUENCE [LARGE SCALE GENOMIC DNA]</scope>
    <source>
        <strain evidence="1 2">KCTC 52919</strain>
    </source>
</reference>
<dbReference type="SUPFAM" id="SSF53335">
    <property type="entry name" value="S-adenosyl-L-methionine-dependent methyltransferases"/>
    <property type="match status" value="1"/>
</dbReference>
<dbReference type="AlphaFoldDB" id="A0A6L9MMF9"/>
<dbReference type="Proteomes" id="UP000476332">
    <property type="component" value="Unassembled WGS sequence"/>
</dbReference>
<proteinExistence type="predicted"/>